<dbReference type="STRING" id="394503.Ccel_2079"/>
<dbReference type="HOGENOM" id="CLU_2822939_0_0_9"/>
<dbReference type="EMBL" id="CP001348">
    <property type="protein sequence ID" value="ACL76424.1"/>
    <property type="molecule type" value="Genomic_DNA"/>
</dbReference>
<dbReference type="RefSeq" id="WP_015925526.1">
    <property type="nucleotide sequence ID" value="NC_011898.1"/>
</dbReference>
<gene>
    <name evidence="1" type="ordered locus">Ccel_2079</name>
</gene>
<evidence type="ECO:0008006" key="3">
    <source>
        <dbReference type="Google" id="ProtNLM"/>
    </source>
</evidence>
<reference evidence="1 2" key="1">
    <citation type="submission" date="2009-01" db="EMBL/GenBank/DDBJ databases">
        <title>Complete sequence of Clostridium cellulolyticum H10.</title>
        <authorList>
            <consortium name="US DOE Joint Genome Institute"/>
            <person name="Lucas S."/>
            <person name="Copeland A."/>
            <person name="Lapidus A."/>
            <person name="Glavina del Rio T."/>
            <person name="Dalin E."/>
            <person name="Tice H."/>
            <person name="Bruce D."/>
            <person name="Goodwin L."/>
            <person name="Pitluck S."/>
            <person name="Chertkov O."/>
            <person name="Saunders E."/>
            <person name="Brettin T."/>
            <person name="Detter J.C."/>
            <person name="Han C."/>
            <person name="Larimer F."/>
            <person name="Land M."/>
            <person name="Hauser L."/>
            <person name="Kyrpides N."/>
            <person name="Ivanova N."/>
            <person name="Zhou J."/>
            <person name="Richardson P."/>
        </authorList>
    </citation>
    <scope>NUCLEOTIDE SEQUENCE [LARGE SCALE GENOMIC DNA]</scope>
    <source>
        <strain evidence="2">ATCC 35319 / DSM 5812 / JCM 6584 / H10</strain>
    </source>
</reference>
<organism evidence="1 2">
    <name type="scientific">Ruminiclostridium cellulolyticum (strain ATCC 35319 / DSM 5812 / JCM 6584 / H10)</name>
    <name type="common">Clostridium cellulolyticum</name>
    <dbReference type="NCBI Taxonomy" id="394503"/>
    <lineage>
        <taxon>Bacteria</taxon>
        <taxon>Bacillati</taxon>
        <taxon>Bacillota</taxon>
        <taxon>Clostridia</taxon>
        <taxon>Eubacteriales</taxon>
        <taxon>Oscillospiraceae</taxon>
        <taxon>Ruminiclostridium</taxon>
    </lineage>
</organism>
<dbReference type="AlphaFoldDB" id="B8I3Z1"/>
<dbReference type="KEGG" id="cce:Ccel_2079"/>
<accession>B8I3Z1</accession>
<evidence type="ECO:0000313" key="1">
    <source>
        <dbReference type="EMBL" id="ACL76424.1"/>
    </source>
</evidence>
<protein>
    <recommendedName>
        <fullName evidence="3">Coat F domain protein</fullName>
    </recommendedName>
</protein>
<sequence>MPLTSKELMLIQDNISMCESNIKYLQGCAQLANDSQIKNLCNQMASEEKNGLQLLIKHINTAGQQ</sequence>
<dbReference type="Proteomes" id="UP000001349">
    <property type="component" value="Chromosome"/>
</dbReference>
<evidence type="ECO:0000313" key="2">
    <source>
        <dbReference type="Proteomes" id="UP000001349"/>
    </source>
</evidence>
<dbReference type="OrthoDB" id="1706542at2"/>
<dbReference type="eggNOG" id="ENOG50325Y1">
    <property type="taxonomic scope" value="Bacteria"/>
</dbReference>
<name>B8I3Z1_RUMCH</name>
<keyword evidence="2" id="KW-1185">Reference proteome</keyword>
<proteinExistence type="predicted"/>